<organism evidence="1">
    <name type="scientific">Castellaniella ginsengisoli</name>
    <dbReference type="NCBI Taxonomy" id="546114"/>
    <lineage>
        <taxon>Bacteria</taxon>
        <taxon>Pseudomonadati</taxon>
        <taxon>Pseudomonadota</taxon>
        <taxon>Betaproteobacteria</taxon>
        <taxon>Burkholderiales</taxon>
        <taxon>Alcaligenaceae</taxon>
        <taxon>Castellaniella</taxon>
    </lineage>
</organism>
<gene>
    <name evidence="1" type="ORF">ABRZ04_05325</name>
</gene>
<dbReference type="EMBL" id="CP158254">
    <property type="protein sequence ID" value="XDJ48487.1"/>
    <property type="molecule type" value="Genomic_DNA"/>
</dbReference>
<evidence type="ECO:0008006" key="2">
    <source>
        <dbReference type="Google" id="ProtNLM"/>
    </source>
</evidence>
<proteinExistence type="predicted"/>
<dbReference type="AlphaFoldDB" id="A0AB39D2H5"/>
<reference evidence="1" key="1">
    <citation type="submission" date="2024-05" db="EMBL/GenBank/DDBJ databases">
        <authorList>
            <person name="Luo Y.-C."/>
            <person name="Nicholds J."/>
            <person name="Mortimer T."/>
            <person name="Maboni G."/>
        </authorList>
    </citation>
    <scope>NUCLEOTIDE SEQUENCE</scope>
    <source>
        <strain evidence="1">151836</strain>
    </source>
</reference>
<accession>A0AB39D2H5</accession>
<protein>
    <recommendedName>
        <fullName evidence="2">DUF4376 domain-containing protein</fullName>
    </recommendedName>
</protein>
<dbReference type="RefSeq" id="WP_368640604.1">
    <property type="nucleotide sequence ID" value="NZ_CP158254.1"/>
</dbReference>
<evidence type="ECO:0000313" key="1">
    <source>
        <dbReference type="EMBL" id="XDJ48487.1"/>
    </source>
</evidence>
<name>A0AB39D2H5_9BURK</name>
<sequence length="108" mass="11822">MDKHTFTPGPWRAQGLCVRAIENGVVVAEVDGPNKFFRGSERREEMEYCRGNARLIAAAPDLLEALIVAEAALNRIRCTSHTVPWEDTGPAVEQARVAIAKATEEATC</sequence>